<keyword evidence="2 3" id="KW-0732">Signal</keyword>
<dbReference type="Gene3D" id="3.90.76.10">
    <property type="entry name" value="Dipeptide-binding Protein, Domain 1"/>
    <property type="match status" value="1"/>
</dbReference>
<evidence type="ECO:0000259" key="4">
    <source>
        <dbReference type="Pfam" id="PF00496"/>
    </source>
</evidence>
<dbReference type="PANTHER" id="PTHR30290">
    <property type="entry name" value="PERIPLASMIC BINDING COMPONENT OF ABC TRANSPORTER"/>
    <property type="match status" value="1"/>
</dbReference>
<feature type="chain" id="PRO_5012137050" evidence="3">
    <location>
        <begin position="22"/>
        <end position="523"/>
    </location>
</feature>
<dbReference type="Pfam" id="PF00496">
    <property type="entry name" value="SBP_bac_5"/>
    <property type="match status" value="1"/>
</dbReference>
<dbReference type="SUPFAM" id="SSF53850">
    <property type="entry name" value="Periplasmic binding protein-like II"/>
    <property type="match status" value="1"/>
</dbReference>
<evidence type="ECO:0000256" key="1">
    <source>
        <dbReference type="ARBA" id="ARBA00005695"/>
    </source>
</evidence>
<accession>A0A1K2HMD1</accession>
<dbReference type="Gene3D" id="3.10.105.10">
    <property type="entry name" value="Dipeptide-binding Protein, Domain 3"/>
    <property type="match status" value="1"/>
</dbReference>
<dbReference type="InterPro" id="IPR000914">
    <property type="entry name" value="SBP_5_dom"/>
</dbReference>
<evidence type="ECO:0000313" key="5">
    <source>
        <dbReference type="EMBL" id="SFZ77853.1"/>
    </source>
</evidence>
<evidence type="ECO:0000313" key="6">
    <source>
        <dbReference type="Proteomes" id="UP000186513"/>
    </source>
</evidence>
<feature type="signal peptide" evidence="3">
    <location>
        <begin position="1"/>
        <end position="21"/>
    </location>
</feature>
<evidence type="ECO:0000256" key="2">
    <source>
        <dbReference type="ARBA" id="ARBA00022729"/>
    </source>
</evidence>
<dbReference type="EMBL" id="FPKR01000010">
    <property type="protein sequence ID" value="SFZ77853.1"/>
    <property type="molecule type" value="Genomic_DNA"/>
</dbReference>
<dbReference type="STRING" id="1121279.SAMN02745887_02650"/>
<feature type="domain" description="Solute-binding protein family 5" evidence="4">
    <location>
        <begin position="66"/>
        <end position="445"/>
    </location>
</feature>
<dbReference type="InterPro" id="IPR039424">
    <property type="entry name" value="SBP_5"/>
</dbReference>
<evidence type="ECO:0000256" key="3">
    <source>
        <dbReference type="SAM" id="SignalP"/>
    </source>
</evidence>
<reference evidence="5 6" key="1">
    <citation type="submission" date="2016-11" db="EMBL/GenBank/DDBJ databases">
        <authorList>
            <person name="Jaros S."/>
            <person name="Januszkiewicz K."/>
            <person name="Wedrychowicz H."/>
        </authorList>
    </citation>
    <scope>NUCLEOTIDE SEQUENCE [LARGE SCALE GENOMIC DNA]</scope>
    <source>
        <strain evidence="5 6">DSM 18899</strain>
    </source>
</reference>
<dbReference type="PANTHER" id="PTHR30290:SF38">
    <property type="entry name" value="D,D-DIPEPTIDE-BINDING PERIPLASMIC PROTEIN DDPA-RELATED"/>
    <property type="match status" value="1"/>
</dbReference>
<dbReference type="Proteomes" id="UP000186513">
    <property type="component" value="Unassembled WGS sequence"/>
</dbReference>
<name>A0A1K2HMD1_9NEIS</name>
<dbReference type="OrthoDB" id="9801799at2"/>
<gene>
    <name evidence="5" type="ORF">SAMN02745887_02650</name>
</gene>
<comment type="similarity">
    <text evidence="1">Belongs to the bacterial solute-binding protein 5 family.</text>
</comment>
<dbReference type="CDD" id="cd08493">
    <property type="entry name" value="PBP2_DppA_like"/>
    <property type="match status" value="1"/>
</dbReference>
<dbReference type="GO" id="GO:1904680">
    <property type="term" value="F:peptide transmembrane transporter activity"/>
    <property type="evidence" value="ECO:0007669"/>
    <property type="project" value="TreeGrafter"/>
</dbReference>
<dbReference type="PIRSF" id="PIRSF002741">
    <property type="entry name" value="MppA"/>
    <property type="match status" value="1"/>
</dbReference>
<dbReference type="InterPro" id="IPR030678">
    <property type="entry name" value="Peptide/Ni-bd"/>
</dbReference>
<dbReference type="Gene3D" id="3.40.190.10">
    <property type="entry name" value="Periplasmic binding protein-like II"/>
    <property type="match status" value="1"/>
</dbReference>
<sequence length="523" mass="58331">MRKPILLAALAALLFNLPLAAKPLIYCADASPEGFDPGLWDSAGTGNVTGQIFQGLLGFKRGTTQLEPLLASKWTVSPDARVFTFTLRPNVRFQRTAWFNPSRALNADDVLFTFGRFIQPEHPFNRALPGYFVYPENLGLAGMIAKLEKLDAMTVRFTLHKPNVVFPSYFAMAFAGIQSAEYAGQLLARGQASQLNNYPVGTGPYRFVSYRKDEVVRMEANPDYWGAPQRTDKLLFLIARDPNVRVQKLLGGECHITAPIRDIDVDALAARKDIVLQKIQALNVSYLAFNMQRSPTRIREVREALDIAVDRAAIFKALFPRGDAMQAVSAFPPAVPGYNHSLKNEYNPARARALLAKAGFAKGLQIELWALPIARPTNPNGQLLAQMLQQDWAKIGVQTTIKTYEWGEYLKRAKRGEHDIYMSGWSGDTGDADDFLTPSLSCAASEGGTRFCNAEFDRLLEAARASTDVTQRNQLYQQAQLIFKRERPWITFAHSTVYIPHRADVQGFRMAPDGSVAFEGVYR</sequence>
<proteinExistence type="inferred from homology"/>
<dbReference type="GO" id="GO:0042938">
    <property type="term" value="P:dipeptide transport"/>
    <property type="evidence" value="ECO:0007669"/>
    <property type="project" value="TreeGrafter"/>
</dbReference>
<organism evidence="5 6">
    <name type="scientific">Chitinimonas taiwanensis DSM 18899</name>
    <dbReference type="NCBI Taxonomy" id="1121279"/>
    <lineage>
        <taxon>Bacteria</taxon>
        <taxon>Pseudomonadati</taxon>
        <taxon>Pseudomonadota</taxon>
        <taxon>Betaproteobacteria</taxon>
        <taxon>Neisseriales</taxon>
        <taxon>Chitinibacteraceae</taxon>
        <taxon>Chitinimonas</taxon>
    </lineage>
</organism>
<dbReference type="GO" id="GO:0043190">
    <property type="term" value="C:ATP-binding cassette (ABC) transporter complex"/>
    <property type="evidence" value="ECO:0007669"/>
    <property type="project" value="InterPro"/>
</dbReference>
<protein>
    <submittedName>
        <fullName evidence="5">Peptide/nickel transport system substrate-binding protein</fullName>
    </submittedName>
</protein>
<keyword evidence="6" id="KW-1185">Reference proteome</keyword>
<dbReference type="GO" id="GO:0030288">
    <property type="term" value="C:outer membrane-bounded periplasmic space"/>
    <property type="evidence" value="ECO:0007669"/>
    <property type="project" value="TreeGrafter"/>
</dbReference>
<dbReference type="AlphaFoldDB" id="A0A1K2HMD1"/>
<dbReference type="RefSeq" id="WP_072429146.1">
    <property type="nucleotide sequence ID" value="NZ_FPKR01000010.1"/>
</dbReference>